<accession>A0A9X4FPE7</accession>
<sequence>MYQLRCTKKVQDALGLKPADLTEVQDENFTIGNWYVNLFTADRRKCLVFMEEQTLISFVLVGYRKEHAKDIGKIFKNGVLQLLELEGFPTEIIEAYEKAPENVLFTKTASKKLLGNMNDVLGGYEHFIYMDGGLKHCDFTDAMLRINRTPQRTLEWKYPIESLHQLFGTAT</sequence>
<dbReference type="EMBL" id="JAKNAP010000153">
    <property type="protein sequence ID" value="MDE1359155.1"/>
    <property type="molecule type" value="Genomic_DNA"/>
</dbReference>
<evidence type="ECO:0000313" key="3">
    <source>
        <dbReference type="Proteomes" id="UP001140973"/>
    </source>
</evidence>
<gene>
    <name evidence="2" type="ORF">L9W73_17945</name>
</gene>
<dbReference type="AlphaFoldDB" id="A0A9X4FPE7"/>
<name>A0A9X4FPE7_9VIBR</name>
<dbReference type="InterPro" id="IPR053864">
    <property type="entry name" value="DUF6933"/>
</dbReference>
<organism evidence="2 3">
    <name type="scientific">Vibrio aestuarianus</name>
    <dbReference type="NCBI Taxonomy" id="28171"/>
    <lineage>
        <taxon>Bacteria</taxon>
        <taxon>Pseudomonadati</taxon>
        <taxon>Pseudomonadota</taxon>
        <taxon>Gammaproteobacteria</taxon>
        <taxon>Vibrionales</taxon>
        <taxon>Vibrionaceae</taxon>
        <taxon>Vibrio</taxon>
    </lineage>
</organism>
<comment type="caution">
    <text evidence="2">The sequence shown here is derived from an EMBL/GenBank/DDBJ whole genome shotgun (WGS) entry which is preliminary data.</text>
</comment>
<protein>
    <recommendedName>
        <fullName evidence="1">DUF6933 domain-containing protein</fullName>
    </recommendedName>
</protein>
<evidence type="ECO:0000259" key="1">
    <source>
        <dbReference type="Pfam" id="PF22016"/>
    </source>
</evidence>
<proteinExistence type="predicted"/>
<evidence type="ECO:0000313" key="2">
    <source>
        <dbReference type="EMBL" id="MDE1359155.1"/>
    </source>
</evidence>
<dbReference type="Proteomes" id="UP001140973">
    <property type="component" value="Unassembled WGS sequence"/>
</dbReference>
<dbReference type="RefSeq" id="WP_176246938.1">
    <property type="nucleotide sequence ID" value="NZ_JAAKZK010000101.1"/>
</dbReference>
<feature type="domain" description="DUF6933" evidence="1">
    <location>
        <begin position="3"/>
        <end position="161"/>
    </location>
</feature>
<reference evidence="2" key="1">
    <citation type="submission" date="2022-02" db="EMBL/GenBank/DDBJ databases">
        <title>Emergence and expansion in Europe of a Vibrio aestuarianus clonal complex pathogenic for oysters.</title>
        <authorList>
            <person name="Mesnil A."/>
            <person name="Travers M.-A."/>
        </authorList>
    </citation>
    <scope>NUCLEOTIDE SEQUENCE</scope>
    <source>
        <strain evidence="2">151-ITT-15-cp-1</strain>
    </source>
</reference>
<dbReference type="Pfam" id="PF22016">
    <property type="entry name" value="DUF6933"/>
    <property type="match status" value="1"/>
</dbReference>